<dbReference type="RefSeq" id="XP_027772451.1">
    <property type="nucleotide sequence ID" value="XM_027916650.1"/>
</dbReference>
<accession>A0ABM1V9N3</accession>
<protein>
    <submittedName>
        <fullName evidence="3">Bifunctional TH2 protein, mitochondrial isoform X2</fullName>
    </submittedName>
</protein>
<dbReference type="SUPFAM" id="SSF56784">
    <property type="entry name" value="HAD-like"/>
    <property type="match status" value="1"/>
</dbReference>
<keyword evidence="2" id="KW-1185">Reference proteome</keyword>
<dbReference type="InterPro" id="IPR016084">
    <property type="entry name" value="Haem_Oase-like_multi-hlx"/>
</dbReference>
<organism evidence="2 3">
    <name type="scientific">Solanum pennellii</name>
    <name type="common">Tomato</name>
    <name type="synonym">Lycopersicon pennellii</name>
    <dbReference type="NCBI Taxonomy" id="28526"/>
    <lineage>
        <taxon>Eukaryota</taxon>
        <taxon>Viridiplantae</taxon>
        <taxon>Streptophyta</taxon>
        <taxon>Embryophyta</taxon>
        <taxon>Tracheophyta</taxon>
        <taxon>Spermatophyta</taxon>
        <taxon>Magnoliopsida</taxon>
        <taxon>eudicotyledons</taxon>
        <taxon>Gunneridae</taxon>
        <taxon>Pentapetalae</taxon>
        <taxon>asterids</taxon>
        <taxon>lamiids</taxon>
        <taxon>Solanales</taxon>
        <taxon>Solanaceae</taxon>
        <taxon>Solanoideae</taxon>
        <taxon>Solaneae</taxon>
        <taxon>Solanum</taxon>
        <taxon>Solanum subgen. Lycopersicon</taxon>
    </lineage>
</organism>
<sequence length="531" mass="58931">MRSLLLLSPLRLPIPNPVFNFLHSKSIFRFYCRPSHYLRSAITPATMASPIDESVGVARRCWINSKKESSFALYTPFVVCLASGTLNLDTFRHYIAQDVHFLKAFVQGCEAAEVCTDDDDAKVGISELRKNIVNELKMHDAVLEEWGIDLVKECTINPATAKYTDFLLATASGKVEGVKAAKLATPFEKTKLAAYTLGAMTPCMRLYAYIGKELQVCLEGEKNHPYEKWIDSYASEGFQASALQTEDLLDKLSVTLTAPKSDQNQPENQISRMSLADLKNAWGDLSKQYTEEYEQCIEKMLLTEKAEKCDYGRLCRTIEQLSDFEKRANSRVVESGVLKGLNLEDIKRAGQQLILQDGCTDFFQSIIRNENLNADIHVLSYCWCGDLIRSSFSSGGIDGLDIHANELIFQESLSTGEIDKKVESPIDKVQAFSKILSNCRNDKKNLTVYIGDSVGDLLCLLEADVGIVLGSSSSLRRVGNHFGVSFVPLFPGVLQKQKMYAGSDSSSWTGLSGVLYTASSWAEIHAFVLGS</sequence>
<dbReference type="Pfam" id="PF03070">
    <property type="entry name" value="TENA_THI-4"/>
    <property type="match status" value="1"/>
</dbReference>
<dbReference type="InterPro" id="IPR004305">
    <property type="entry name" value="Thiaminase-2/PQQC"/>
</dbReference>
<gene>
    <name evidence="3" type="primary">LOC107018403</name>
</gene>
<proteinExistence type="predicted"/>
<dbReference type="Proteomes" id="UP000694930">
    <property type="component" value="Chromosome 4"/>
</dbReference>
<dbReference type="GeneID" id="107018403"/>
<dbReference type="InterPro" id="IPR023214">
    <property type="entry name" value="HAD_sf"/>
</dbReference>
<reference evidence="2" key="1">
    <citation type="journal article" date="2014" name="Nat. Genet.">
        <title>The genome of the stress-tolerant wild tomato species Solanum pennellii.</title>
        <authorList>
            <person name="Bolger A."/>
            <person name="Scossa F."/>
            <person name="Bolger M.E."/>
            <person name="Lanz C."/>
            <person name="Maumus F."/>
            <person name="Tohge T."/>
            <person name="Quesneville H."/>
            <person name="Alseekh S."/>
            <person name="Sorensen I."/>
            <person name="Lichtenstein G."/>
            <person name="Fich E.A."/>
            <person name="Conte M."/>
            <person name="Keller H."/>
            <person name="Schneeberger K."/>
            <person name="Schwacke R."/>
            <person name="Ofner I."/>
            <person name="Vrebalov J."/>
            <person name="Xu Y."/>
            <person name="Osorio S."/>
            <person name="Aflitos S.A."/>
            <person name="Schijlen E."/>
            <person name="Jimenez-Gomez J.M."/>
            <person name="Ryngajllo M."/>
            <person name="Kimura S."/>
            <person name="Kumar R."/>
            <person name="Koenig D."/>
            <person name="Headland L.R."/>
            <person name="Maloof J.N."/>
            <person name="Sinha N."/>
            <person name="van Ham R.C."/>
            <person name="Lankhorst R.K."/>
            <person name="Mao L."/>
            <person name="Vogel A."/>
            <person name="Arsova B."/>
            <person name="Panstruga R."/>
            <person name="Fei Z."/>
            <person name="Rose J.K."/>
            <person name="Zamir D."/>
            <person name="Carrari F."/>
            <person name="Giovannoni J.J."/>
            <person name="Weigel D."/>
            <person name="Usadel B."/>
            <person name="Fernie A.R."/>
        </authorList>
    </citation>
    <scope>NUCLEOTIDE SEQUENCE [LARGE SCALE GENOMIC DNA]</scope>
    <source>
        <strain evidence="2">cv. LA0716</strain>
    </source>
</reference>
<evidence type="ECO:0000313" key="2">
    <source>
        <dbReference type="Proteomes" id="UP000694930"/>
    </source>
</evidence>
<dbReference type="CDD" id="cd19368">
    <property type="entry name" value="TenA_C_AtTH2-like"/>
    <property type="match status" value="1"/>
</dbReference>
<name>A0ABM1V9N3_SOLPN</name>
<dbReference type="Gene3D" id="1.20.910.10">
    <property type="entry name" value="Heme oxygenase-like"/>
    <property type="match status" value="1"/>
</dbReference>
<dbReference type="PANTHER" id="PTHR43198:SF2">
    <property type="entry name" value="SI:CH1073-67J19.1-RELATED"/>
    <property type="match status" value="1"/>
</dbReference>
<dbReference type="InterPro" id="IPR050967">
    <property type="entry name" value="Thiamine_Salvage_TenA"/>
</dbReference>
<dbReference type="PANTHER" id="PTHR43198">
    <property type="entry name" value="BIFUNCTIONAL TH2 PROTEIN"/>
    <property type="match status" value="1"/>
</dbReference>
<evidence type="ECO:0000259" key="1">
    <source>
        <dbReference type="Pfam" id="PF03070"/>
    </source>
</evidence>
<reference evidence="3" key="2">
    <citation type="submission" date="2025-08" db="UniProtKB">
        <authorList>
            <consortium name="RefSeq"/>
        </authorList>
    </citation>
    <scope>IDENTIFICATION</scope>
</reference>
<evidence type="ECO:0000313" key="3">
    <source>
        <dbReference type="RefSeq" id="XP_027772451.1"/>
    </source>
</evidence>
<dbReference type="SUPFAM" id="SSF48613">
    <property type="entry name" value="Heme oxygenase-like"/>
    <property type="match status" value="1"/>
</dbReference>
<dbReference type="Gene3D" id="3.40.50.1000">
    <property type="entry name" value="HAD superfamily/HAD-like"/>
    <property type="match status" value="1"/>
</dbReference>
<feature type="domain" description="Thiaminase-2/PQQC" evidence="1">
    <location>
        <begin position="76"/>
        <end position="256"/>
    </location>
</feature>
<dbReference type="InterPro" id="IPR036412">
    <property type="entry name" value="HAD-like_sf"/>
</dbReference>